<dbReference type="InterPro" id="IPR050583">
    <property type="entry name" value="Mycobacterial_A85_antigen"/>
</dbReference>
<gene>
    <name evidence="2" type="ORF">Rai3103_09310</name>
</gene>
<dbReference type="GO" id="GO:0016747">
    <property type="term" value="F:acyltransferase activity, transferring groups other than amino-acyl groups"/>
    <property type="evidence" value="ECO:0007669"/>
    <property type="project" value="TreeGrafter"/>
</dbReference>
<organism evidence="2 3">
    <name type="scientific">Raineyella fluvialis</name>
    <dbReference type="NCBI Taxonomy" id="2662261"/>
    <lineage>
        <taxon>Bacteria</taxon>
        <taxon>Bacillati</taxon>
        <taxon>Actinomycetota</taxon>
        <taxon>Actinomycetes</taxon>
        <taxon>Propionibacteriales</taxon>
        <taxon>Propionibacteriaceae</taxon>
        <taxon>Raineyella</taxon>
    </lineage>
</organism>
<protein>
    <recommendedName>
        <fullName evidence="4">Esterase</fullName>
    </recommendedName>
</protein>
<dbReference type="InterPro" id="IPR000801">
    <property type="entry name" value="Esterase-like"/>
</dbReference>
<feature type="transmembrane region" description="Helical" evidence="1">
    <location>
        <begin position="6"/>
        <end position="27"/>
    </location>
</feature>
<keyword evidence="1" id="KW-0812">Transmembrane</keyword>
<dbReference type="RefSeq" id="WP_153572370.1">
    <property type="nucleotide sequence ID" value="NZ_CP045725.1"/>
</dbReference>
<feature type="transmembrane region" description="Helical" evidence="1">
    <location>
        <begin position="39"/>
        <end position="61"/>
    </location>
</feature>
<reference evidence="2 3" key="1">
    <citation type="submission" date="2019-10" db="EMBL/GenBank/DDBJ databases">
        <title>Genomic analysis of Raineyella sp. CBA3103.</title>
        <authorList>
            <person name="Roh S.W."/>
        </authorList>
    </citation>
    <scope>NUCLEOTIDE SEQUENCE [LARGE SCALE GENOMIC DNA]</scope>
    <source>
        <strain evidence="2 3">CBA3103</strain>
    </source>
</reference>
<accession>A0A5Q2FA44</accession>
<evidence type="ECO:0000313" key="2">
    <source>
        <dbReference type="EMBL" id="QGF23840.1"/>
    </source>
</evidence>
<dbReference type="InterPro" id="IPR029058">
    <property type="entry name" value="AB_hydrolase_fold"/>
</dbReference>
<sequence>MFSLTSPWLIALIGLLLAVVLGWAIGWVPRQRAGVWRAVLTQVIALGGSITLSLLLIGLALNKNNGWYTTWADAFGFTSATSVTHASRGANDKGVTAAPEAIGNATALQADPAHNPALPGYSADASGGQYLSVTISGSTSGISQMALVWLPPSYQSHPNRFYPVLFGFTGSPGSPLTYKDKLNVGNMISSLQGDKQLREAIVVVPTTFPGNNDTECTNFSQGSDQAQWETFIDSDVRNWALTNLRAETTADAWATVGYSAGGYCAPMLAVRHPDHYARAIAMSGYFAPEWGKGPQHRPVNDPTYDLSAVVKSTKPKVDIWAYAARDDKTSMTALTEFQKAVHVPTTLTTTLQESGGHQWGVWMQGLPAGLQWLGQVSPAFAWRAS</sequence>
<dbReference type="AlphaFoldDB" id="A0A5Q2FA44"/>
<dbReference type="Pfam" id="PF00756">
    <property type="entry name" value="Esterase"/>
    <property type="match status" value="1"/>
</dbReference>
<dbReference type="PANTHER" id="PTHR48098:SF1">
    <property type="entry name" value="DIACYLGLYCEROL ACYLTRANSFERASE_MYCOLYLTRANSFERASE AG85A"/>
    <property type="match status" value="1"/>
</dbReference>
<proteinExistence type="predicted"/>
<keyword evidence="3" id="KW-1185">Reference proteome</keyword>
<evidence type="ECO:0008006" key="4">
    <source>
        <dbReference type="Google" id="ProtNLM"/>
    </source>
</evidence>
<name>A0A5Q2FA44_9ACTN</name>
<dbReference type="Proteomes" id="UP000386847">
    <property type="component" value="Chromosome"/>
</dbReference>
<dbReference type="EMBL" id="CP045725">
    <property type="protein sequence ID" value="QGF23840.1"/>
    <property type="molecule type" value="Genomic_DNA"/>
</dbReference>
<dbReference type="SUPFAM" id="SSF53474">
    <property type="entry name" value="alpha/beta-Hydrolases"/>
    <property type="match status" value="1"/>
</dbReference>
<dbReference type="KEGG" id="rain:Rai3103_09310"/>
<keyword evidence="1" id="KW-1133">Transmembrane helix</keyword>
<evidence type="ECO:0000256" key="1">
    <source>
        <dbReference type="SAM" id="Phobius"/>
    </source>
</evidence>
<dbReference type="PANTHER" id="PTHR48098">
    <property type="entry name" value="ENTEROCHELIN ESTERASE-RELATED"/>
    <property type="match status" value="1"/>
</dbReference>
<evidence type="ECO:0000313" key="3">
    <source>
        <dbReference type="Proteomes" id="UP000386847"/>
    </source>
</evidence>
<dbReference type="Gene3D" id="3.40.50.1820">
    <property type="entry name" value="alpha/beta hydrolase"/>
    <property type="match status" value="1"/>
</dbReference>
<keyword evidence="1" id="KW-0472">Membrane</keyword>